<sequence length="76" mass="8234">MLWILACFLVRGLAAPVGLYMLTLASDGARLSESTCAPGVERSSSAQYADVRPDLTPRHSLPRIPPFSAQIRHPSI</sequence>
<protein>
    <submittedName>
        <fullName evidence="2">Uncharacterized protein</fullName>
    </submittedName>
</protein>
<name>A0A6A6WG24_9PEZI</name>
<evidence type="ECO:0000313" key="2">
    <source>
        <dbReference type="EMBL" id="KAF2761713.1"/>
    </source>
</evidence>
<dbReference type="Proteomes" id="UP000799437">
    <property type="component" value="Unassembled WGS sequence"/>
</dbReference>
<evidence type="ECO:0000256" key="1">
    <source>
        <dbReference type="SAM" id="MobiDB-lite"/>
    </source>
</evidence>
<reference evidence="2" key="1">
    <citation type="journal article" date="2020" name="Stud. Mycol.">
        <title>101 Dothideomycetes genomes: a test case for predicting lifestyles and emergence of pathogens.</title>
        <authorList>
            <person name="Haridas S."/>
            <person name="Albert R."/>
            <person name="Binder M."/>
            <person name="Bloem J."/>
            <person name="Labutti K."/>
            <person name="Salamov A."/>
            <person name="Andreopoulos B."/>
            <person name="Baker S."/>
            <person name="Barry K."/>
            <person name="Bills G."/>
            <person name="Bluhm B."/>
            <person name="Cannon C."/>
            <person name="Castanera R."/>
            <person name="Culley D."/>
            <person name="Daum C."/>
            <person name="Ezra D."/>
            <person name="Gonzalez J."/>
            <person name="Henrissat B."/>
            <person name="Kuo A."/>
            <person name="Liang C."/>
            <person name="Lipzen A."/>
            <person name="Lutzoni F."/>
            <person name="Magnuson J."/>
            <person name="Mondo S."/>
            <person name="Nolan M."/>
            <person name="Ohm R."/>
            <person name="Pangilinan J."/>
            <person name="Park H.-J."/>
            <person name="Ramirez L."/>
            <person name="Alfaro M."/>
            <person name="Sun H."/>
            <person name="Tritt A."/>
            <person name="Yoshinaga Y."/>
            <person name="Zwiers L.-H."/>
            <person name="Turgeon B."/>
            <person name="Goodwin S."/>
            <person name="Spatafora J."/>
            <person name="Crous P."/>
            <person name="Grigoriev I."/>
        </authorList>
    </citation>
    <scope>NUCLEOTIDE SEQUENCE</scope>
    <source>
        <strain evidence="2">CBS 121739</strain>
    </source>
</reference>
<organism evidence="2 3">
    <name type="scientific">Pseudovirgaria hyperparasitica</name>
    <dbReference type="NCBI Taxonomy" id="470096"/>
    <lineage>
        <taxon>Eukaryota</taxon>
        <taxon>Fungi</taxon>
        <taxon>Dikarya</taxon>
        <taxon>Ascomycota</taxon>
        <taxon>Pezizomycotina</taxon>
        <taxon>Dothideomycetes</taxon>
        <taxon>Dothideomycetes incertae sedis</taxon>
        <taxon>Acrospermales</taxon>
        <taxon>Acrospermaceae</taxon>
        <taxon>Pseudovirgaria</taxon>
    </lineage>
</organism>
<proteinExistence type="predicted"/>
<accession>A0A6A6WG24</accession>
<feature type="region of interest" description="Disordered" evidence="1">
    <location>
        <begin position="43"/>
        <end position="76"/>
    </location>
</feature>
<gene>
    <name evidence="2" type="ORF">EJ05DRAFT_472681</name>
</gene>
<dbReference type="RefSeq" id="XP_033604164.1">
    <property type="nucleotide sequence ID" value="XM_033743232.1"/>
</dbReference>
<dbReference type="GeneID" id="54484286"/>
<dbReference type="EMBL" id="ML996566">
    <property type="protein sequence ID" value="KAF2761713.1"/>
    <property type="molecule type" value="Genomic_DNA"/>
</dbReference>
<evidence type="ECO:0000313" key="3">
    <source>
        <dbReference type="Proteomes" id="UP000799437"/>
    </source>
</evidence>
<keyword evidence="3" id="KW-1185">Reference proteome</keyword>
<dbReference type="AlphaFoldDB" id="A0A6A6WG24"/>